<sequence length="134" mass="15424">MNSMIKNNELLKRTIRCIGGRNTAAVGAVAGSRNYTSSHGHKNNNFAQDQPHLSLPTDGSNFFKNRKYHFKNENHTDNFDQKAIYPYLVKKAQNKSVQELKDEYQKLIEQTKRDVKHNNLQGQDKIKDYSLGID</sequence>
<proteinExistence type="predicted"/>
<dbReference type="OrthoDB" id="10424805at2759"/>
<evidence type="ECO:0000313" key="2">
    <source>
        <dbReference type="EMBL" id="KAF2074413.1"/>
    </source>
</evidence>
<evidence type="ECO:0000313" key="3">
    <source>
        <dbReference type="Proteomes" id="UP000695562"/>
    </source>
</evidence>
<protein>
    <submittedName>
        <fullName evidence="2">Uncharacterized protein</fullName>
    </submittedName>
</protein>
<feature type="compositionally biased region" description="Polar residues" evidence="1">
    <location>
        <begin position="35"/>
        <end position="48"/>
    </location>
</feature>
<dbReference type="EMBL" id="AJWJ01000148">
    <property type="protein sequence ID" value="KAF2074413.1"/>
    <property type="molecule type" value="Genomic_DNA"/>
</dbReference>
<gene>
    <name evidence="2" type="ORF">CYY_004269</name>
</gene>
<evidence type="ECO:0000256" key="1">
    <source>
        <dbReference type="SAM" id="MobiDB-lite"/>
    </source>
</evidence>
<name>A0A8J4V0G1_9MYCE</name>
<accession>A0A8J4V0G1</accession>
<feature type="region of interest" description="Disordered" evidence="1">
    <location>
        <begin position="35"/>
        <end position="54"/>
    </location>
</feature>
<keyword evidence="3" id="KW-1185">Reference proteome</keyword>
<comment type="caution">
    <text evidence="2">The sequence shown here is derived from an EMBL/GenBank/DDBJ whole genome shotgun (WGS) entry which is preliminary data.</text>
</comment>
<dbReference type="AlphaFoldDB" id="A0A8J4V0G1"/>
<organism evidence="2 3">
    <name type="scientific">Polysphondylium violaceum</name>
    <dbReference type="NCBI Taxonomy" id="133409"/>
    <lineage>
        <taxon>Eukaryota</taxon>
        <taxon>Amoebozoa</taxon>
        <taxon>Evosea</taxon>
        <taxon>Eumycetozoa</taxon>
        <taxon>Dictyostelia</taxon>
        <taxon>Dictyosteliales</taxon>
        <taxon>Dictyosteliaceae</taxon>
        <taxon>Polysphondylium</taxon>
    </lineage>
</organism>
<dbReference type="Proteomes" id="UP000695562">
    <property type="component" value="Unassembled WGS sequence"/>
</dbReference>
<reference evidence="2" key="1">
    <citation type="submission" date="2020-01" db="EMBL/GenBank/DDBJ databases">
        <title>Development of genomics and gene disruption for Polysphondylium violaceum indicates a role for the polyketide synthase stlB in stalk morphogenesis.</title>
        <authorList>
            <person name="Narita B."/>
            <person name="Kawabe Y."/>
            <person name="Kin K."/>
            <person name="Saito T."/>
            <person name="Gibbs R."/>
            <person name="Kuspa A."/>
            <person name="Muzny D."/>
            <person name="Queller D."/>
            <person name="Richards S."/>
            <person name="Strassman J."/>
            <person name="Sucgang R."/>
            <person name="Worley K."/>
            <person name="Schaap P."/>
        </authorList>
    </citation>
    <scope>NUCLEOTIDE SEQUENCE</scope>
    <source>
        <strain evidence="2">QSvi11</strain>
    </source>
</reference>